<feature type="transmembrane region" description="Helical" evidence="8">
    <location>
        <begin position="399"/>
        <end position="427"/>
    </location>
</feature>
<sequence>MDQFTINLLFVGASFALYIGIAIWARAGSTSEFYAAGRGVHPVTNGMATAADWMSAASFISMAGLIAFTGYDNSSFLMGWTGGYVLLALLLAPYLRKFGKFTVSEFIGDRFYSPTARLVAVICLIVASVTYVIGQMTGVGVAFGRFLEVSNTTGLLIGAAVVFAYAVFGGMKGVTYTQVAQYVVLITAYTIPAIFISLQLTGNPIPALGLFGDHVASGEPLLAKLDQIVTELGFASYTEHHADTLNMVLFTLSLMIGTAGLPHVIMRFFTVPKVSDARWSAGWALVFIALLYLTAPAVGAMARLNISEMMWPNGTNAEAVSVEQIETDEKYAWMATWQKTGLLDWEDKNGDGKIQYYNDKSEALAEKAAANGWEGNELTKFNRDILVLANPEIANLPGWVIGLVAAGGLAAALSTAAGLLLAISSAVSHDLMKGQLTPNISEKGELLSARIAMAVAICVATYLGLNPPGFAAQTVALAFGLAAASIFPALMMGIFSQRVNNKGAVAGMLVGLTVTLIYIFLHKGWFFIPGTNSFTDADPLLFTIKSTSFGAIGAMLNFITAYVVSNATEETPQEIKDLVASVRIPRGAGVAQDH</sequence>
<evidence type="ECO:0000256" key="6">
    <source>
        <dbReference type="ARBA" id="ARBA00023136"/>
    </source>
</evidence>
<evidence type="ECO:0000256" key="2">
    <source>
        <dbReference type="ARBA" id="ARBA00006434"/>
    </source>
</evidence>
<dbReference type="GO" id="GO:0005886">
    <property type="term" value="C:plasma membrane"/>
    <property type="evidence" value="ECO:0007669"/>
    <property type="project" value="TreeGrafter"/>
</dbReference>
<organism evidence="9 10">
    <name type="scientific">Pseudoruegeria aquimaris</name>
    <dbReference type="NCBI Taxonomy" id="393663"/>
    <lineage>
        <taxon>Bacteria</taxon>
        <taxon>Pseudomonadati</taxon>
        <taxon>Pseudomonadota</taxon>
        <taxon>Alphaproteobacteria</taxon>
        <taxon>Rhodobacterales</taxon>
        <taxon>Roseobacteraceae</taxon>
        <taxon>Pseudoruegeria</taxon>
    </lineage>
</organism>
<feature type="transmembrane region" description="Helical" evidence="8">
    <location>
        <begin position="180"/>
        <end position="200"/>
    </location>
</feature>
<dbReference type="InterPro" id="IPR019899">
    <property type="entry name" value="Na/solute_symporter_VC_2705"/>
</dbReference>
<evidence type="ECO:0000256" key="7">
    <source>
        <dbReference type="RuleBase" id="RU362091"/>
    </source>
</evidence>
<dbReference type="RefSeq" id="WP_085869052.1">
    <property type="nucleotide sequence ID" value="NZ_FWFQ01000017.1"/>
</dbReference>
<evidence type="ECO:0000256" key="8">
    <source>
        <dbReference type="SAM" id="Phobius"/>
    </source>
</evidence>
<dbReference type="Pfam" id="PF00474">
    <property type="entry name" value="SSF"/>
    <property type="match status" value="2"/>
</dbReference>
<dbReference type="NCBIfam" id="TIGR03648">
    <property type="entry name" value="Na_symport_lg"/>
    <property type="match status" value="1"/>
</dbReference>
<feature type="transmembrane region" description="Helical" evidence="8">
    <location>
        <begin position="116"/>
        <end position="143"/>
    </location>
</feature>
<evidence type="ECO:0000256" key="4">
    <source>
        <dbReference type="ARBA" id="ARBA00022692"/>
    </source>
</evidence>
<keyword evidence="10" id="KW-1185">Reference proteome</keyword>
<feature type="transmembrane region" description="Helical" evidence="8">
    <location>
        <begin position="6"/>
        <end position="25"/>
    </location>
</feature>
<dbReference type="PROSITE" id="PS50283">
    <property type="entry name" value="NA_SOLUT_SYMP_3"/>
    <property type="match status" value="1"/>
</dbReference>
<reference evidence="9 10" key="1">
    <citation type="submission" date="2017-03" db="EMBL/GenBank/DDBJ databases">
        <authorList>
            <person name="Afonso C.L."/>
            <person name="Miller P.J."/>
            <person name="Scott M.A."/>
            <person name="Spackman E."/>
            <person name="Goraichik I."/>
            <person name="Dimitrov K.M."/>
            <person name="Suarez D.L."/>
            <person name="Swayne D.E."/>
        </authorList>
    </citation>
    <scope>NUCLEOTIDE SEQUENCE [LARGE SCALE GENOMIC DNA]</scope>
    <source>
        <strain evidence="9 10">CECT 7680</strain>
    </source>
</reference>
<feature type="transmembrane region" description="Helical" evidence="8">
    <location>
        <begin position="471"/>
        <end position="491"/>
    </location>
</feature>
<keyword evidence="5 8" id="KW-1133">Transmembrane helix</keyword>
<dbReference type="OrthoDB" id="9764416at2"/>
<evidence type="ECO:0000256" key="3">
    <source>
        <dbReference type="ARBA" id="ARBA00022448"/>
    </source>
</evidence>
<dbReference type="AlphaFoldDB" id="A0A1Y5SX75"/>
<feature type="transmembrane region" description="Helical" evidence="8">
    <location>
        <begin position="247"/>
        <end position="269"/>
    </location>
</feature>
<evidence type="ECO:0000313" key="10">
    <source>
        <dbReference type="Proteomes" id="UP000193409"/>
    </source>
</evidence>
<comment type="similarity">
    <text evidence="2 7">Belongs to the sodium:solute symporter (SSF) (TC 2.A.21) family.</text>
</comment>
<feature type="transmembrane region" description="Helical" evidence="8">
    <location>
        <begin position="77"/>
        <end position="95"/>
    </location>
</feature>
<accession>A0A1Y5SX75</accession>
<name>A0A1Y5SX75_9RHOB</name>
<dbReference type="PANTHER" id="PTHR48086">
    <property type="entry name" value="SODIUM/PROLINE SYMPORTER-RELATED"/>
    <property type="match status" value="1"/>
</dbReference>
<proteinExistence type="inferred from homology"/>
<dbReference type="CDD" id="cd11480">
    <property type="entry name" value="SLC5sbd_u4"/>
    <property type="match status" value="1"/>
</dbReference>
<comment type="subcellular location">
    <subcellularLocation>
        <location evidence="1">Membrane</location>
        <topology evidence="1">Multi-pass membrane protein</topology>
    </subcellularLocation>
</comment>
<evidence type="ECO:0000313" key="9">
    <source>
        <dbReference type="EMBL" id="SLN48614.1"/>
    </source>
</evidence>
<dbReference type="EMBL" id="FWFQ01000017">
    <property type="protein sequence ID" value="SLN48614.1"/>
    <property type="molecule type" value="Genomic_DNA"/>
</dbReference>
<keyword evidence="4 8" id="KW-0812">Transmembrane</keyword>
<protein>
    <submittedName>
        <fullName evidence="9">Cation/acetate symporter ActP</fullName>
    </submittedName>
</protein>
<feature type="transmembrane region" description="Helical" evidence="8">
    <location>
        <begin position="541"/>
        <end position="564"/>
    </location>
</feature>
<feature type="transmembrane region" description="Helical" evidence="8">
    <location>
        <begin position="447"/>
        <end position="465"/>
    </location>
</feature>
<keyword evidence="6 8" id="KW-0472">Membrane</keyword>
<feature type="transmembrane region" description="Helical" evidence="8">
    <location>
        <begin position="503"/>
        <end position="521"/>
    </location>
</feature>
<gene>
    <name evidence="9" type="primary">actP_2</name>
    <name evidence="9" type="ORF">PSA7680_02510</name>
</gene>
<dbReference type="Gene3D" id="1.20.1730.10">
    <property type="entry name" value="Sodium/glucose cotransporter"/>
    <property type="match status" value="1"/>
</dbReference>
<evidence type="ECO:0000256" key="1">
    <source>
        <dbReference type="ARBA" id="ARBA00004141"/>
    </source>
</evidence>
<evidence type="ECO:0000256" key="5">
    <source>
        <dbReference type="ARBA" id="ARBA00022989"/>
    </source>
</evidence>
<dbReference type="InterPro" id="IPR001734">
    <property type="entry name" value="Na/solute_symporter"/>
</dbReference>
<dbReference type="InterPro" id="IPR038377">
    <property type="entry name" value="Na/Glc_symporter_sf"/>
</dbReference>
<dbReference type="GO" id="GO:0022857">
    <property type="term" value="F:transmembrane transporter activity"/>
    <property type="evidence" value="ECO:0007669"/>
    <property type="project" value="InterPro"/>
</dbReference>
<dbReference type="PANTHER" id="PTHR48086:SF5">
    <property type="entry name" value="NA(+):SOLUTE SYMPORTER (SSF FAMILY)"/>
    <property type="match status" value="1"/>
</dbReference>
<keyword evidence="3" id="KW-0813">Transport</keyword>
<dbReference type="Proteomes" id="UP000193409">
    <property type="component" value="Unassembled WGS sequence"/>
</dbReference>
<feature type="transmembrane region" description="Helical" evidence="8">
    <location>
        <begin position="281"/>
        <end position="302"/>
    </location>
</feature>
<feature type="transmembrane region" description="Helical" evidence="8">
    <location>
        <begin position="149"/>
        <end position="168"/>
    </location>
</feature>
<dbReference type="InterPro" id="IPR050277">
    <property type="entry name" value="Sodium:Solute_Symporter"/>
</dbReference>